<dbReference type="SMART" id="SM00812">
    <property type="entry name" value="Alpha_L_fucos"/>
    <property type="match status" value="1"/>
</dbReference>
<dbReference type="GO" id="GO:0006004">
    <property type="term" value="P:fucose metabolic process"/>
    <property type="evidence" value="ECO:0007669"/>
    <property type="project" value="TreeGrafter"/>
</dbReference>
<name>A0A2K8NR81_9MOLU</name>
<keyword evidence="3" id="KW-0732">Signal</keyword>
<organism evidence="7 8">
    <name type="scientific">Entomoplasma freundtii</name>
    <dbReference type="NCBI Taxonomy" id="74700"/>
    <lineage>
        <taxon>Bacteria</taxon>
        <taxon>Bacillati</taxon>
        <taxon>Mycoplasmatota</taxon>
        <taxon>Mollicutes</taxon>
        <taxon>Entomoplasmatales</taxon>
        <taxon>Entomoplasmataceae</taxon>
        <taxon>Entomoplasma</taxon>
    </lineage>
</organism>
<dbReference type="KEGG" id="efr:EFREU_v1c02710"/>
<dbReference type="PANTHER" id="PTHR10030">
    <property type="entry name" value="ALPHA-L-FUCOSIDASE"/>
    <property type="match status" value="1"/>
</dbReference>
<dbReference type="InterPro" id="IPR057739">
    <property type="entry name" value="Glyco_hydro_29_N"/>
</dbReference>
<dbReference type="AlphaFoldDB" id="A0A2K8NR81"/>
<protein>
    <recommendedName>
        <fullName evidence="2">alpha-L-fucosidase</fullName>
        <ecNumber evidence="2">3.2.1.51</ecNumber>
    </recommendedName>
</protein>
<evidence type="ECO:0000256" key="4">
    <source>
        <dbReference type="ARBA" id="ARBA00022801"/>
    </source>
</evidence>
<evidence type="ECO:0000256" key="5">
    <source>
        <dbReference type="ARBA" id="ARBA00023295"/>
    </source>
</evidence>
<comment type="similarity">
    <text evidence="1">Belongs to the glycosyl hydrolase 29 family.</text>
</comment>
<evidence type="ECO:0000313" key="7">
    <source>
        <dbReference type="EMBL" id="ATZ16297.1"/>
    </source>
</evidence>
<proteinExistence type="inferred from homology"/>
<reference evidence="7 8" key="1">
    <citation type="submission" date="2017-11" db="EMBL/GenBank/DDBJ databases">
        <title>Genome sequence of Entomoplasma freundtii BARC 318 (ATCC 51999).</title>
        <authorList>
            <person name="Lo W.-S."/>
            <person name="Gasparich G.E."/>
            <person name="Kuo C.-H."/>
        </authorList>
    </citation>
    <scope>NUCLEOTIDE SEQUENCE [LARGE SCALE GENOMIC DNA]</scope>
    <source>
        <strain evidence="7 8">BARC 318</strain>
    </source>
</reference>
<sequence>MNNKFPKITRVTNFRNLGLGFFLHFGLYNKIGKGEWYQNMYHLNSHDYYEMFSPLSQLKLNLDISGIVSLAKENNFGYLVLTTKHHDGFCFFDSEGLSEHDITETSTQNDIIEDFITQCRQAKILPILYFCTLDWMWDEKGIPFEEQLTLINREVEILCKKYPDLGGFWFDGNWSKKEADWQEEKLYQLIRSYIPEAIIVNNSGLTNAGKEQNSHVDVLTFEQAHLKEINYQACQRDLAAEACQSFNDHWGLANEDYNFKSVGDLILKFVEARKQKANYLLNVSLNENGKMLPLQIETIKVFGQWVKKYGFMLFDDYEILTMNNDDFIISTKDNQHFAFLYDLPSGGHVKVIQQGGKIQPPRSFNYPFDKIDKMRFLDNLEEINFDYTKENKKELIISPTAYNYGFNTKVRVLKISLNS</sequence>
<dbReference type="GO" id="GO:0016139">
    <property type="term" value="P:glycoside catabolic process"/>
    <property type="evidence" value="ECO:0007669"/>
    <property type="project" value="TreeGrafter"/>
</dbReference>
<evidence type="ECO:0000256" key="3">
    <source>
        <dbReference type="ARBA" id="ARBA00022729"/>
    </source>
</evidence>
<dbReference type="InterPro" id="IPR017853">
    <property type="entry name" value="GH"/>
</dbReference>
<evidence type="ECO:0000313" key="8">
    <source>
        <dbReference type="Proteomes" id="UP000232222"/>
    </source>
</evidence>
<dbReference type="Pfam" id="PF01120">
    <property type="entry name" value="Alpha_L_fucos"/>
    <property type="match status" value="1"/>
</dbReference>
<keyword evidence="4" id="KW-0378">Hydrolase</keyword>
<dbReference type="GO" id="GO:0005764">
    <property type="term" value="C:lysosome"/>
    <property type="evidence" value="ECO:0007669"/>
    <property type="project" value="TreeGrafter"/>
</dbReference>
<dbReference type="Proteomes" id="UP000232222">
    <property type="component" value="Chromosome"/>
</dbReference>
<gene>
    <name evidence="7" type="ORF">EFREU_v1c02710</name>
</gene>
<accession>A0A2K8NR81</accession>
<dbReference type="InterPro" id="IPR000933">
    <property type="entry name" value="Glyco_hydro_29"/>
</dbReference>
<keyword evidence="5" id="KW-0326">Glycosidase</keyword>
<dbReference type="PANTHER" id="PTHR10030:SF37">
    <property type="entry name" value="ALPHA-L-FUCOSIDASE-RELATED"/>
    <property type="match status" value="1"/>
</dbReference>
<keyword evidence="8" id="KW-1185">Reference proteome</keyword>
<evidence type="ECO:0000256" key="1">
    <source>
        <dbReference type="ARBA" id="ARBA00007951"/>
    </source>
</evidence>
<dbReference type="Gene3D" id="3.20.20.80">
    <property type="entry name" value="Glycosidases"/>
    <property type="match status" value="1"/>
</dbReference>
<dbReference type="RefSeq" id="WP_157844561.1">
    <property type="nucleotide sequence ID" value="NZ_CP024962.1"/>
</dbReference>
<dbReference type="SUPFAM" id="SSF51445">
    <property type="entry name" value="(Trans)glycosidases"/>
    <property type="match status" value="1"/>
</dbReference>
<dbReference type="EC" id="3.2.1.51" evidence="2"/>
<dbReference type="EMBL" id="CP024962">
    <property type="protein sequence ID" value="ATZ16297.1"/>
    <property type="molecule type" value="Genomic_DNA"/>
</dbReference>
<evidence type="ECO:0000256" key="2">
    <source>
        <dbReference type="ARBA" id="ARBA00012662"/>
    </source>
</evidence>
<dbReference type="GO" id="GO:0004560">
    <property type="term" value="F:alpha-L-fucosidase activity"/>
    <property type="evidence" value="ECO:0007669"/>
    <property type="project" value="InterPro"/>
</dbReference>
<feature type="domain" description="Glycoside hydrolase family 29 N-terminal" evidence="6">
    <location>
        <begin position="13"/>
        <end position="310"/>
    </location>
</feature>
<evidence type="ECO:0000259" key="6">
    <source>
        <dbReference type="Pfam" id="PF01120"/>
    </source>
</evidence>